<dbReference type="EMBL" id="SMAB01000002">
    <property type="protein sequence ID" value="TCS83976.1"/>
    <property type="molecule type" value="Genomic_DNA"/>
</dbReference>
<evidence type="ECO:0000313" key="1">
    <source>
        <dbReference type="EMBL" id="TCS83976.1"/>
    </source>
</evidence>
<organism evidence="1 2">
    <name type="scientific">Tepidibacillus fermentans</name>
    <dbReference type="NCBI Taxonomy" id="1281767"/>
    <lineage>
        <taxon>Bacteria</taxon>
        <taxon>Bacillati</taxon>
        <taxon>Bacillota</taxon>
        <taxon>Bacilli</taxon>
        <taxon>Bacillales</taxon>
        <taxon>Bacillaceae</taxon>
        <taxon>Tepidibacillus</taxon>
    </lineage>
</organism>
<protein>
    <submittedName>
        <fullName evidence="1">Uncharacterized protein</fullName>
    </submittedName>
</protein>
<accession>A0A4R3KKX2</accession>
<name>A0A4R3KKX2_9BACI</name>
<dbReference type="AlphaFoldDB" id="A0A4R3KKX2"/>
<evidence type="ECO:0000313" key="2">
    <source>
        <dbReference type="Proteomes" id="UP000295788"/>
    </source>
</evidence>
<keyword evidence="2" id="KW-1185">Reference proteome</keyword>
<dbReference type="Proteomes" id="UP000295788">
    <property type="component" value="Unassembled WGS sequence"/>
</dbReference>
<comment type="caution">
    <text evidence="1">The sequence shown here is derived from an EMBL/GenBank/DDBJ whole genome shotgun (WGS) entry which is preliminary data.</text>
</comment>
<proteinExistence type="predicted"/>
<dbReference type="OrthoDB" id="2887637at2"/>
<dbReference type="RefSeq" id="WP_132766843.1">
    <property type="nucleotide sequence ID" value="NZ_SMAB01000002.1"/>
</dbReference>
<reference evidence="1 2" key="1">
    <citation type="submission" date="2019-03" db="EMBL/GenBank/DDBJ databases">
        <title>Genomic Encyclopedia of Type Strains, Phase IV (KMG-IV): sequencing the most valuable type-strain genomes for metagenomic binning, comparative biology and taxonomic classification.</title>
        <authorList>
            <person name="Goeker M."/>
        </authorList>
    </citation>
    <scope>NUCLEOTIDE SEQUENCE [LARGE SCALE GENOMIC DNA]</scope>
    <source>
        <strain evidence="1 2">DSM 23802</strain>
    </source>
</reference>
<sequence>MLAILLYKPAIAQWNKFLFDRNKEVVTETKSISSEEFYTTVYGQMKLAQRFESTTKYSLVAKEVREGYEEASETLDFLRDQKY</sequence>
<gene>
    <name evidence="1" type="ORF">EDD72_10214</name>
</gene>